<dbReference type="PROSITE" id="PS00924">
    <property type="entry name" value="ASP_GLU_RACEMASE_2"/>
    <property type="match status" value="1"/>
</dbReference>
<proteinExistence type="inferred from homology"/>
<comment type="similarity">
    <text evidence="7">Belongs to the aspartate/glutamate racemases family.</text>
</comment>
<dbReference type="EMBL" id="CP029145">
    <property type="protein sequence ID" value="AWM32769.1"/>
    <property type="molecule type" value="Genomic_DNA"/>
</dbReference>
<evidence type="ECO:0000256" key="2">
    <source>
        <dbReference type="ARBA" id="ARBA00013090"/>
    </source>
</evidence>
<keyword evidence="6 7" id="KW-0961">Cell wall biogenesis/degradation</keyword>
<dbReference type="Proteomes" id="UP000245999">
    <property type="component" value="Chromosome"/>
</dbReference>
<dbReference type="SUPFAM" id="SSF53681">
    <property type="entry name" value="Aspartate/glutamate racemase"/>
    <property type="match status" value="2"/>
</dbReference>
<comment type="catalytic activity">
    <reaction evidence="1 7">
        <text>L-glutamate = D-glutamate</text>
        <dbReference type="Rhea" id="RHEA:12813"/>
        <dbReference type="ChEBI" id="CHEBI:29985"/>
        <dbReference type="ChEBI" id="CHEBI:29986"/>
        <dbReference type="EC" id="5.1.1.3"/>
    </reaction>
</comment>
<dbReference type="OrthoDB" id="9801055at2"/>
<keyword evidence="5 7" id="KW-0413">Isomerase</keyword>
<evidence type="ECO:0000256" key="5">
    <source>
        <dbReference type="ARBA" id="ARBA00023235"/>
    </source>
</evidence>
<dbReference type="UniPathway" id="UPA00219"/>
<feature type="active site" description="Proton donor/acceptor" evidence="7">
    <location>
        <position position="81"/>
    </location>
</feature>
<dbReference type="PANTHER" id="PTHR21198:SF2">
    <property type="entry name" value="GLUTAMATE RACEMASE"/>
    <property type="match status" value="1"/>
</dbReference>
<evidence type="ECO:0000256" key="7">
    <source>
        <dbReference type="HAMAP-Rule" id="MF_00258"/>
    </source>
</evidence>
<dbReference type="PANTHER" id="PTHR21198">
    <property type="entry name" value="GLUTAMATE RACEMASE"/>
    <property type="match status" value="1"/>
</dbReference>
<evidence type="ECO:0000256" key="1">
    <source>
        <dbReference type="ARBA" id="ARBA00001602"/>
    </source>
</evidence>
<dbReference type="GO" id="GO:0071555">
    <property type="term" value="P:cell wall organization"/>
    <property type="evidence" value="ECO:0007669"/>
    <property type="project" value="UniProtKB-KW"/>
</dbReference>
<keyword evidence="4 7" id="KW-0573">Peptidoglycan synthesis</keyword>
<evidence type="ECO:0000313" key="9">
    <source>
        <dbReference type="Proteomes" id="UP000245999"/>
    </source>
</evidence>
<name>A0A2Z3GG72_9BACT</name>
<comment type="pathway">
    <text evidence="7">Cell wall biogenesis; peptidoglycan biosynthesis.</text>
</comment>
<keyword evidence="9" id="KW-1185">Reference proteome</keyword>
<evidence type="ECO:0000256" key="6">
    <source>
        <dbReference type="ARBA" id="ARBA00023316"/>
    </source>
</evidence>
<feature type="binding site" evidence="7">
    <location>
        <begin position="195"/>
        <end position="196"/>
    </location>
    <ligand>
        <name>substrate</name>
    </ligand>
</feature>
<reference evidence="9" key="1">
    <citation type="submission" date="2018-04" db="EMBL/GenBank/DDBJ databases">
        <title>Complete genome of Antarctic heterotrophic bacterium Hymenobacter nivis.</title>
        <authorList>
            <person name="Terashima M."/>
        </authorList>
    </citation>
    <scope>NUCLEOTIDE SEQUENCE [LARGE SCALE GENOMIC DNA]</scope>
    <source>
        <strain evidence="9">NBRC 111535</strain>
    </source>
</reference>
<dbReference type="NCBIfam" id="TIGR00067">
    <property type="entry name" value="glut_race"/>
    <property type="match status" value="1"/>
</dbReference>
<dbReference type="AlphaFoldDB" id="A0A2Z3GG72"/>
<dbReference type="GO" id="GO:0008881">
    <property type="term" value="F:glutamate racemase activity"/>
    <property type="evidence" value="ECO:0007669"/>
    <property type="project" value="UniProtKB-UniRule"/>
</dbReference>
<gene>
    <name evidence="7 8" type="primary">murI</name>
    <name evidence="8" type="ORF">DDQ68_08235</name>
</gene>
<dbReference type="KEGG" id="hnv:DDQ68_08235"/>
<dbReference type="Pfam" id="PF01177">
    <property type="entry name" value="Asp_Glu_race"/>
    <property type="match status" value="1"/>
</dbReference>
<dbReference type="GO" id="GO:0009252">
    <property type="term" value="P:peptidoglycan biosynthetic process"/>
    <property type="evidence" value="ECO:0007669"/>
    <property type="project" value="UniProtKB-UniRule"/>
</dbReference>
<keyword evidence="3 7" id="KW-0133">Cell shape</keyword>
<feature type="binding site" evidence="7">
    <location>
        <begin position="82"/>
        <end position="83"/>
    </location>
    <ligand>
        <name>substrate</name>
    </ligand>
</feature>
<dbReference type="HAMAP" id="MF_00258">
    <property type="entry name" value="Glu_racemase"/>
    <property type="match status" value="1"/>
</dbReference>
<feature type="binding site" evidence="7">
    <location>
        <begin position="18"/>
        <end position="19"/>
    </location>
    <ligand>
        <name>substrate</name>
    </ligand>
</feature>
<dbReference type="InterPro" id="IPR001920">
    <property type="entry name" value="Asp/Glu_race"/>
</dbReference>
<evidence type="ECO:0000256" key="3">
    <source>
        <dbReference type="ARBA" id="ARBA00022960"/>
    </source>
</evidence>
<sequence>MTPPAAPDPAAQPIGVFDSGIGGLTVARAVALRLPHERLVYFGDTAHLPYGEKSTAAIQAYAVKICDVLLRQHCKLILIACNSASAAAYELVREYVGSKALVVGMIDPVVQHVGRHYAGRPVGLIGTKQTVGSNIYRKKIDQLDRGVDLHALATPLLVPMIEEGFFAGRVSEEIIRAYLDHPALQGIDALLLACTHFPLIKPQIDAYYQGRVAVLDPSDVVAATVAEALGARQLLAAPAAGAPPAHHFYVSDFTRSFEESTRIFFGQEVQLEHYPLWE</sequence>
<feature type="binding site" evidence="7">
    <location>
        <begin position="50"/>
        <end position="51"/>
    </location>
    <ligand>
        <name>substrate</name>
    </ligand>
</feature>
<dbReference type="Gene3D" id="3.40.50.1860">
    <property type="match status" value="2"/>
</dbReference>
<dbReference type="InterPro" id="IPR033134">
    <property type="entry name" value="Asp/Glu_racemase_AS_2"/>
</dbReference>
<dbReference type="GO" id="GO:0008360">
    <property type="term" value="P:regulation of cell shape"/>
    <property type="evidence" value="ECO:0007669"/>
    <property type="project" value="UniProtKB-KW"/>
</dbReference>
<organism evidence="8 9">
    <name type="scientific">Hymenobacter nivis</name>
    <dbReference type="NCBI Taxonomy" id="1850093"/>
    <lineage>
        <taxon>Bacteria</taxon>
        <taxon>Pseudomonadati</taxon>
        <taxon>Bacteroidota</taxon>
        <taxon>Cytophagia</taxon>
        <taxon>Cytophagales</taxon>
        <taxon>Hymenobacteraceae</taxon>
        <taxon>Hymenobacter</taxon>
    </lineage>
</organism>
<evidence type="ECO:0000313" key="8">
    <source>
        <dbReference type="EMBL" id="AWM32769.1"/>
    </source>
</evidence>
<protein>
    <recommendedName>
        <fullName evidence="2 7">Glutamate racemase</fullName>
        <ecNumber evidence="2 7">5.1.1.3</ecNumber>
    </recommendedName>
</protein>
<dbReference type="InterPro" id="IPR004391">
    <property type="entry name" value="Glu_race"/>
</dbReference>
<accession>A0A2Z3GG72</accession>
<dbReference type="EC" id="5.1.1.3" evidence="2 7"/>
<dbReference type="InterPro" id="IPR015942">
    <property type="entry name" value="Asp/Glu/hydantoin_racemase"/>
</dbReference>
<feature type="active site" description="Proton donor/acceptor" evidence="7">
    <location>
        <position position="194"/>
    </location>
</feature>
<dbReference type="FunFam" id="3.40.50.1860:FF:000001">
    <property type="entry name" value="Glutamate racemase"/>
    <property type="match status" value="1"/>
</dbReference>
<dbReference type="RefSeq" id="WP_109655865.1">
    <property type="nucleotide sequence ID" value="NZ_CP029145.1"/>
</dbReference>
<comment type="function">
    <text evidence="7">Provides the (R)-glutamate required for cell wall biosynthesis.</text>
</comment>
<evidence type="ECO:0000256" key="4">
    <source>
        <dbReference type="ARBA" id="ARBA00022984"/>
    </source>
</evidence>